<gene>
    <name evidence="2" type="ORF">RCL2_002282000</name>
</gene>
<comment type="caution">
    <text evidence="2">The sequence shown here is derived from an EMBL/GenBank/DDBJ whole genome shotgun (WGS) entry which is preliminary data.</text>
</comment>
<dbReference type="EMBL" id="BLAL01000246">
    <property type="protein sequence ID" value="GES96180.1"/>
    <property type="molecule type" value="Genomic_DNA"/>
</dbReference>
<evidence type="ECO:0000256" key="1">
    <source>
        <dbReference type="SAM" id="MobiDB-lite"/>
    </source>
</evidence>
<proteinExistence type="predicted"/>
<feature type="region of interest" description="Disordered" evidence="1">
    <location>
        <begin position="75"/>
        <end position="99"/>
    </location>
</feature>
<organism evidence="2 3">
    <name type="scientific">Rhizophagus clarus</name>
    <dbReference type="NCBI Taxonomy" id="94130"/>
    <lineage>
        <taxon>Eukaryota</taxon>
        <taxon>Fungi</taxon>
        <taxon>Fungi incertae sedis</taxon>
        <taxon>Mucoromycota</taxon>
        <taxon>Glomeromycotina</taxon>
        <taxon>Glomeromycetes</taxon>
        <taxon>Glomerales</taxon>
        <taxon>Glomeraceae</taxon>
        <taxon>Rhizophagus</taxon>
    </lineage>
</organism>
<reference evidence="2" key="1">
    <citation type="submission" date="2019-10" db="EMBL/GenBank/DDBJ databases">
        <title>Conservation and host-specific expression of non-tandemly repeated heterogenous ribosome RNA gene in arbuscular mycorrhizal fungi.</title>
        <authorList>
            <person name="Maeda T."/>
            <person name="Kobayashi Y."/>
            <person name="Nakagawa T."/>
            <person name="Ezawa T."/>
            <person name="Yamaguchi K."/>
            <person name="Bino T."/>
            <person name="Nishimoto Y."/>
            <person name="Shigenobu S."/>
            <person name="Kawaguchi M."/>
        </authorList>
    </citation>
    <scope>NUCLEOTIDE SEQUENCE</scope>
    <source>
        <strain evidence="2">HR1</strain>
    </source>
</reference>
<name>A0A8H3M1Y6_9GLOM</name>
<sequence length="117" mass="13452">MSSINNVFSPTDLNVLSSEFKKKAFNFPIIVRDWAVKEMLINTIQRKQERFLVFPLPQESPLEFPVFLQPQESSLESPVLPLPQESPLEEAPKKEEDIKEGENEIISVYTTMLVDLC</sequence>
<evidence type="ECO:0000313" key="3">
    <source>
        <dbReference type="Proteomes" id="UP000615446"/>
    </source>
</evidence>
<accession>A0A8H3M1Y6</accession>
<protein>
    <submittedName>
        <fullName evidence="2">Uncharacterized protein</fullName>
    </submittedName>
</protein>
<dbReference type="AlphaFoldDB" id="A0A8H3M1Y6"/>
<evidence type="ECO:0000313" key="2">
    <source>
        <dbReference type="EMBL" id="GES96180.1"/>
    </source>
</evidence>
<feature type="compositionally biased region" description="Basic and acidic residues" evidence="1">
    <location>
        <begin position="90"/>
        <end position="99"/>
    </location>
</feature>
<dbReference type="Proteomes" id="UP000615446">
    <property type="component" value="Unassembled WGS sequence"/>
</dbReference>